<dbReference type="KEGG" id="pnp:IJ22_29270"/>
<dbReference type="PANTHER" id="PTHR30461">
    <property type="entry name" value="DNA-INVERTASE FROM LAMBDOID PROPHAGE"/>
    <property type="match status" value="1"/>
</dbReference>
<dbReference type="Pfam" id="PF13408">
    <property type="entry name" value="Zn_ribbon_recom"/>
    <property type="match status" value="1"/>
</dbReference>
<dbReference type="SMART" id="SM00857">
    <property type="entry name" value="Resolvase"/>
    <property type="match status" value="1"/>
</dbReference>
<proteinExistence type="predicted"/>
<keyword evidence="1" id="KW-0175">Coiled coil</keyword>
<dbReference type="PATRIC" id="fig|162209.4.peg.3122"/>
<protein>
    <submittedName>
        <fullName evidence="4">Resolvase</fullName>
    </submittedName>
</protein>
<dbReference type="STRING" id="162209.IJ22_29270"/>
<reference evidence="5" key="1">
    <citation type="submission" date="2015-12" db="EMBL/GenBank/DDBJ databases">
        <title>Complete genome sequences of two moderately thermophilic Paenibacillus species.</title>
        <authorList>
            <person name="Butler R.III."/>
            <person name="Wang J."/>
            <person name="Stark B.C."/>
            <person name="Pombert J.-F."/>
        </authorList>
    </citation>
    <scope>NUCLEOTIDE SEQUENCE [LARGE SCALE GENOMIC DNA]</scope>
    <source>
        <strain evidence="5">32O-Y</strain>
    </source>
</reference>
<dbReference type="CDD" id="cd00338">
    <property type="entry name" value="Ser_Recombinase"/>
    <property type="match status" value="1"/>
</dbReference>
<name>A0A0U2W401_9BACL</name>
<organism evidence="4 5">
    <name type="scientific">Paenibacillus naphthalenovorans</name>
    <dbReference type="NCBI Taxonomy" id="162209"/>
    <lineage>
        <taxon>Bacteria</taxon>
        <taxon>Bacillati</taxon>
        <taxon>Bacillota</taxon>
        <taxon>Bacilli</taxon>
        <taxon>Bacillales</taxon>
        <taxon>Paenibacillaceae</taxon>
        <taxon>Paenibacillus</taxon>
    </lineage>
</organism>
<dbReference type="Pfam" id="PF00239">
    <property type="entry name" value="Resolvase"/>
    <property type="match status" value="1"/>
</dbReference>
<feature type="domain" description="Recombinase" evidence="3">
    <location>
        <begin position="167"/>
        <end position="307"/>
    </location>
</feature>
<dbReference type="Pfam" id="PF07508">
    <property type="entry name" value="Recombinase"/>
    <property type="match status" value="1"/>
</dbReference>
<dbReference type="InterPro" id="IPR025827">
    <property type="entry name" value="Zn_ribbon_recom_dom"/>
</dbReference>
<dbReference type="InterPro" id="IPR050639">
    <property type="entry name" value="SSR_resolvase"/>
</dbReference>
<sequence>MRVANEKGNKTAIYVRVSTTKESQKDSPEHQEAVCREKARQMELEVLEQFIYEDRDTGTTIVHRPAIQQLILDAKRGEFRNVIFASLSRFSRDSLDSLSLKRILVDTLGIRLISLDEGFDSLIDLDELKFQILSAVNQKLSEQISFSSRRGIRQSALKGNFIGSVAPYGYKKVMIDNKKTLLPDDQTKGIVQLIFQLYTAYKMGEKQIVKYLNEEKKIASPKGGVWGLSSVQRILQNEAYTGVNVFGKYESKLIYNNTEDLSDRTKKLVKRDQEKWERAIHPVTHEAIIDTELFKLAQEIRLQRGGGKRGGIRNNKNLFAGIIQCSHCGAAMVTLRSKGRQIHREGKEYRYLICSKRRRQGAAGCHNDYWLPYHPFKKDLLDIISDHVAQSSLAEDLFEKYKDLLNINNDDSGKQIQYAEKQLENQRKLLFKLRKEKMQGTLNEKQYEFEKQQYEADIFALEKKLEELRNNHEKKNNLNELYEEVMDSLDDLVTLNFDDEDEFEELRLIILKLIERITVDRKGNISVKTTFGPQWKDLAAQEDEAAGGKHSY</sequence>
<dbReference type="Gene3D" id="3.40.50.1390">
    <property type="entry name" value="Resolvase, N-terminal catalytic domain"/>
    <property type="match status" value="1"/>
</dbReference>
<dbReference type="GO" id="GO:0000150">
    <property type="term" value="F:DNA strand exchange activity"/>
    <property type="evidence" value="ECO:0007669"/>
    <property type="project" value="InterPro"/>
</dbReference>
<evidence type="ECO:0000313" key="4">
    <source>
        <dbReference type="EMBL" id="ALS23300.1"/>
    </source>
</evidence>
<dbReference type="PANTHER" id="PTHR30461:SF23">
    <property type="entry name" value="DNA RECOMBINASE-RELATED"/>
    <property type="match status" value="1"/>
</dbReference>
<dbReference type="EMBL" id="CP013652">
    <property type="protein sequence ID" value="ALS23300.1"/>
    <property type="molecule type" value="Genomic_DNA"/>
</dbReference>
<dbReference type="Gene3D" id="3.90.1750.20">
    <property type="entry name" value="Putative Large Serine Recombinase, Chain B, Domain 2"/>
    <property type="match status" value="1"/>
</dbReference>
<evidence type="ECO:0000313" key="5">
    <source>
        <dbReference type="Proteomes" id="UP000061660"/>
    </source>
</evidence>
<dbReference type="InterPro" id="IPR038109">
    <property type="entry name" value="DNA_bind_recomb_sf"/>
</dbReference>
<accession>A0A0U2W401</accession>
<evidence type="ECO:0000259" key="3">
    <source>
        <dbReference type="PROSITE" id="PS51737"/>
    </source>
</evidence>
<dbReference type="RefSeq" id="WP_062409287.1">
    <property type="nucleotide sequence ID" value="NZ_CP013652.1"/>
</dbReference>
<dbReference type="AlphaFoldDB" id="A0A0U2W401"/>
<dbReference type="Proteomes" id="UP000061660">
    <property type="component" value="Chromosome"/>
</dbReference>
<feature type="coiled-coil region" evidence="1">
    <location>
        <begin position="416"/>
        <end position="485"/>
    </location>
</feature>
<feature type="domain" description="Resolvase/invertase-type recombinase catalytic" evidence="2">
    <location>
        <begin position="10"/>
        <end position="159"/>
    </location>
</feature>
<reference evidence="4 5" key="2">
    <citation type="journal article" date="2016" name="Genome Announc.">
        <title>Complete Genome Sequences of Two Interactive Moderate Thermophiles, Paenibacillus napthalenovorans 32O-Y and Paenibacillus sp. 32O-W.</title>
        <authorList>
            <person name="Butler R.R.III."/>
            <person name="Wang J."/>
            <person name="Stark B.C."/>
            <person name="Pombert J.F."/>
        </authorList>
    </citation>
    <scope>NUCLEOTIDE SEQUENCE [LARGE SCALE GENOMIC DNA]</scope>
    <source>
        <strain evidence="4 5">32O-Y</strain>
    </source>
</reference>
<dbReference type="InterPro" id="IPR011109">
    <property type="entry name" value="DNA_bind_recombinase_dom"/>
</dbReference>
<evidence type="ECO:0000259" key="2">
    <source>
        <dbReference type="PROSITE" id="PS51736"/>
    </source>
</evidence>
<dbReference type="InterPro" id="IPR036162">
    <property type="entry name" value="Resolvase-like_N_sf"/>
</dbReference>
<dbReference type="PROSITE" id="PS51737">
    <property type="entry name" value="RECOMBINASE_DNA_BIND"/>
    <property type="match status" value="1"/>
</dbReference>
<dbReference type="GO" id="GO:0003677">
    <property type="term" value="F:DNA binding"/>
    <property type="evidence" value="ECO:0007669"/>
    <property type="project" value="InterPro"/>
</dbReference>
<keyword evidence="5" id="KW-1185">Reference proteome</keyword>
<dbReference type="PROSITE" id="PS51736">
    <property type="entry name" value="RECOMBINASES_3"/>
    <property type="match status" value="1"/>
</dbReference>
<dbReference type="OrthoDB" id="9769353at2"/>
<evidence type="ECO:0000256" key="1">
    <source>
        <dbReference type="SAM" id="Coils"/>
    </source>
</evidence>
<gene>
    <name evidence="4" type="ORF">IJ22_29270</name>
</gene>
<dbReference type="InterPro" id="IPR006119">
    <property type="entry name" value="Resolv_N"/>
</dbReference>
<dbReference type="SUPFAM" id="SSF53041">
    <property type="entry name" value="Resolvase-like"/>
    <property type="match status" value="1"/>
</dbReference>